<dbReference type="Proteomes" id="UP000281553">
    <property type="component" value="Unassembled WGS sequence"/>
</dbReference>
<dbReference type="EMBL" id="UYRU01079808">
    <property type="protein sequence ID" value="VDN30470.1"/>
    <property type="molecule type" value="Genomic_DNA"/>
</dbReference>
<reference evidence="1 2" key="1">
    <citation type="submission" date="2018-11" db="EMBL/GenBank/DDBJ databases">
        <authorList>
            <consortium name="Pathogen Informatics"/>
        </authorList>
    </citation>
    <scope>NUCLEOTIDE SEQUENCE [LARGE SCALE GENOMIC DNA]</scope>
</reference>
<dbReference type="OrthoDB" id="8188641at2759"/>
<dbReference type="AlphaFoldDB" id="A0A3P7MUK4"/>
<proteinExistence type="predicted"/>
<sequence>MDKNFKEYSQSTLTKQLCMVSNARFCVKTTALYGAIMGTTRWCSAMDMGNQCQYTSFPDHDRIYRACIFTCDTDACNSAYSFLSQPPGSLLTSLGDAERASEGGVACGFIRSLGGLRLVALTSSTEDRVRKPVGAGTP</sequence>
<keyword evidence="2" id="KW-1185">Reference proteome</keyword>
<evidence type="ECO:0000313" key="1">
    <source>
        <dbReference type="EMBL" id="VDN30470.1"/>
    </source>
</evidence>
<name>A0A3P7MUK4_DIBLA</name>
<evidence type="ECO:0000313" key="2">
    <source>
        <dbReference type="Proteomes" id="UP000281553"/>
    </source>
</evidence>
<organism evidence="1 2">
    <name type="scientific">Dibothriocephalus latus</name>
    <name type="common">Fish tapeworm</name>
    <name type="synonym">Diphyllobothrium latum</name>
    <dbReference type="NCBI Taxonomy" id="60516"/>
    <lineage>
        <taxon>Eukaryota</taxon>
        <taxon>Metazoa</taxon>
        <taxon>Spiralia</taxon>
        <taxon>Lophotrochozoa</taxon>
        <taxon>Platyhelminthes</taxon>
        <taxon>Cestoda</taxon>
        <taxon>Eucestoda</taxon>
        <taxon>Diphyllobothriidea</taxon>
        <taxon>Diphyllobothriidae</taxon>
        <taxon>Dibothriocephalus</taxon>
    </lineage>
</organism>
<dbReference type="CDD" id="cd23590">
    <property type="entry name" value="TFP_LU_ECD_Bou"/>
    <property type="match status" value="1"/>
</dbReference>
<protein>
    <recommendedName>
        <fullName evidence="3">Protein quiver</fullName>
    </recommendedName>
</protein>
<gene>
    <name evidence="1" type="ORF">DILT_LOCUS15540</name>
</gene>
<accession>A0A3P7MUK4</accession>
<evidence type="ECO:0008006" key="3">
    <source>
        <dbReference type="Google" id="ProtNLM"/>
    </source>
</evidence>